<dbReference type="PANTHER" id="PTHR23347:SF6">
    <property type="entry name" value="FI17904P1"/>
    <property type="match status" value="1"/>
</dbReference>
<dbReference type="InterPro" id="IPR019536">
    <property type="entry name" value="USHBP1_PDZ-bd"/>
</dbReference>
<accession>A0A5N5SNK0</accession>
<dbReference type="EMBL" id="SEYY01022470">
    <property type="protein sequence ID" value="KAB7495537.1"/>
    <property type="molecule type" value="Genomic_DNA"/>
</dbReference>
<evidence type="ECO:0000313" key="4">
    <source>
        <dbReference type="EMBL" id="KAB7495537.1"/>
    </source>
</evidence>
<evidence type="ECO:0000256" key="2">
    <source>
        <dbReference type="SAM" id="MobiDB-lite"/>
    </source>
</evidence>
<evidence type="ECO:0000313" key="5">
    <source>
        <dbReference type="Proteomes" id="UP000326759"/>
    </source>
</evidence>
<sequence length="405" mass="44898">AESGDFRVTGSELSNYGITTTGVAEQLAAGLQEESDAQELYHALATAGGAFAPHERLKEYELEAERLHSRIDHLRAQNDVLAATLCESKACCDRLALKTGRAEAQSGALRMGVEVLDQIQEAFEVLTALHEAQIGLLVVTCQVTGVDLGTELGFESLYQDADPLIRIKRAQEQRRTAENVARHLISRLEEARPKSLNGPTDSNGIHSMSSSTSSFCSEGTPHQEEQMLREMISRLQKERTRILSGFKCGDDNSPMEDYFPPKPPLNEEEAHKFDLENAVLMQELTAIREDRAELRAQVYLLEREKTGLELRVGTCEAQAAAYIATIDHLKSQLNESKSSPSKPQESVEDSGAETCSSEAESLRRESQLKNRIDDLVATLEKVTKNSEARHQQSQEFISDLKKANR</sequence>
<dbReference type="Proteomes" id="UP000326759">
    <property type="component" value="Unassembled WGS sequence"/>
</dbReference>
<feature type="region of interest" description="Disordered" evidence="2">
    <location>
        <begin position="334"/>
        <end position="367"/>
    </location>
</feature>
<protein>
    <submittedName>
        <fullName evidence="4">Colorectal mutant cancer protein</fullName>
    </submittedName>
</protein>
<feature type="domain" description="Harmonin-binding protein USHBP1 PDZ-binding" evidence="3">
    <location>
        <begin position="66"/>
        <end position="129"/>
    </location>
</feature>
<reference evidence="4 5" key="1">
    <citation type="journal article" date="2019" name="PLoS Biol.">
        <title>Sex chromosomes control vertical transmission of feminizing Wolbachia symbionts in an isopod.</title>
        <authorList>
            <person name="Becking T."/>
            <person name="Chebbi M.A."/>
            <person name="Giraud I."/>
            <person name="Moumen B."/>
            <person name="Laverre T."/>
            <person name="Caubet Y."/>
            <person name="Peccoud J."/>
            <person name="Gilbert C."/>
            <person name="Cordaux R."/>
        </authorList>
    </citation>
    <scope>NUCLEOTIDE SEQUENCE [LARGE SCALE GENOMIC DNA]</scope>
    <source>
        <strain evidence="4">ANa2</strain>
        <tissue evidence="4">Whole body excluding digestive tract and cuticle</tissue>
    </source>
</reference>
<dbReference type="PANTHER" id="PTHR23347">
    <property type="entry name" value="COLORECTAL MUTANT CANCER PROTEIN MCC PROTEIN -RELATED"/>
    <property type="match status" value="1"/>
</dbReference>
<dbReference type="Pfam" id="PF10506">
    <property type="entry name" value="USHBP1_PDZ-bd"/>
    <property type="match status" value="2"/>
</dbReference>
<keyword evidence="5" id="KW-1185">Reference proteome</keyword>
<gene>
    <name evidence="4" type="primary">MCC</name>
    <name evidence="4" type="ORF">Anas_00416</name>
</gene>
<feature type="domain" description="Harmonin-binding protein USHBP1 PDZ-binding" evidence="3">
    <location>
        <begin position="367"/>
        <end position="404"/>
    </location>
</feature>
<comment type="caution">
    <text evidence="4">The sequence shown here is derived from an EMBL/GenBank/DDBJ whole genome shotgun (WGS) entry which is preliminary data.</text>
</comment>
<feature type="region of interest" description="Disordered" evidence="2">
    <location>
        <begin position="192"/>
        <end position="219"/>
    </location>
</feature>
<dbReference type="AlphaFoldDB" id="A0A5N5SNK0"/>
<name>A0A5N5SNK0_9CRUS</name>
<dbReference type="OrthoDB" id="6256369at2759"/>
<evidence type="ECO:0000256" key="1">
    <source>
        <dbReference type="SAM" id="Coils"/>
    </source>
</evidence>
<keyword evidence="1" id="KW-0175">Coiled coil</keyword>
<feature type="coiled-coil region" evidence="1">
    <location>
        <begin position="277"/>
        <end position="304"/>
    </location>
</feature>
<feature type="compositionally biased region" description="Low complexity" evidence="2">
    <location>
        <begin position="202"/>
        <end position="217"/>
    </location>
</feature>
<feature type="non-terminal residue" evidence="4">
    <location>
        <position position="1"/>
    </location>
</feature>
<feature type="region of interest" description="Disordered" evidence="2">
    <location>
        <begin position="383"/>
        <end position="405"/>
    </location>
</feature>
<organism evidence="4 5">
    <name type="scientific">Armadillidium nasatum</name>
    <dbReference type="NCBI Taxonomy" id="96803"/>
    <lineage>
        <taxon>Eukaryota</taxon>
        <taxon>Metazoa</taxon>
        <taxon>Ecdysozoa</taxon>
        <taxon>Arthropoda</taxon>
        <taxon>Crustacea</taxon>
        <taxon>Multicrustacea</taxon>
        <taxon>Malacostraca</taxon>
        <taxon>Eumalacostraca</taxon>
        <taxon>Peracarida</taxon>
        <taxon>Isopoda</taxon>
        <taxon>Oniscidea</taxon>
        <taxon>Crinocheta</taxon>
        <taxon>Armadillidiidae</taxon>
        <taxon>Armadillidium</taxon>
    </lineage>
</organism>
<dbReference type="InterPro" id="IPR040171">
    <property type="entry name" value="USBP1-like"/>
</dbReference>
<feature type="compositionally biased region" description="Low complexity" evidence="2">
    <location>
        <begin position="335"/>
        <end position="344"/>
    </location>
</feature>
<proteinExistence type="predicted"/>
<evidence type="ECO:0000259" key="3">
    <source>
        <dbReference type="Pfam" id="PF10506"/>
    </source>
</evidence>